<dbReference type="InterPro" id="IPR036615">
    <property type="entry name" value="Mur_ligase_C_dom_sf"/>
</dbReference>
<evidence type="ECO:0000256" key="4">
    <source>
        <dbReference type="ARBA" id="ARBA00022741"/>
    </source>
</evidence>
<dbReference type="GO" id="GO:0008841">
    <property type="term" value="F:dihydrofolate synthase activity"/>
    <property type="evidence" value="ECO:0007669"/>
    <property type="project" value="TreeGrafter"/>
</dbReference>
<keyword evidence="9" id="KW-1185">Reference proteome</keyword>
<name>A0A8H3WGB0_9PEZI</name>
<evidence type="ECO:0000256" key="3">
    <source>
        <dbReference type="ARBA" id="ARBA00022723"/>
    </source>
</evidence>
<feature type="compositionally biased region" description="Polar residues" evidence="7">
    <location>
        <begin position="408"/>
        <end position="422"/>
    </location>
</feature>
<keyword evidence="3" id="KW-0479">Metal-binding</keyword>
<dbReference type="Gene3D" id="3.40.1190.10">
    <property type="entry name" value="Mur-like, catalytic domain"/>
    <property type="match status" value="1"/>
</dbReference>
<dbReference type="UniPathway" id="UPA00850"/>
<dbReference type="GO" id="GO:0005829">
    <property type="term" value="C:cytosol"/>
    <property type="evidence" value="ECO:0007669"/>
    <property type="project" value="TreeGrafter"/>
</dbReference>
<comment type="caution">
    <text evidence="8">The sequence shown here is derived from an EMBL/GenBank/DDBJ whole genome shotgun (WGS) entry which is preliminary data.</text>
</comment>
<protein>
    <recommendedName>
        <fullName evidence="10">Dihydrofolate synthetase</fullName>
    </recommendedName>
</protein>
<dbReference type="SUPFAM" id="SSF53244">
    <property type="entry name" value="MurD-like peptide ligases, peptide-binding domain"/>
    <property type="match status" value="1"/>
</dbReference>
<dbReference type="PROSITE" id="PS01012">
    <property type="entry name" value="FOLYLPOLYGLU_SYNT_2"/>
    <property type="match status" value="1"/>
</dbReference>
<dbReference type="PANTHER" id="PTHR11136:SF0">
    <property type="entry name" value="DIHYDROFOLATE SYNTHETASE-RELATED"/>
    <property type="match status" value="1"/>
</dbReference>
<comment type="similarity">
    <text evidence="1">Belongs to the folylpolyglutamate synthase family.</text>
</comment>
<evidence type="ECO:0000313" key="9">
    <source>
        <dbReference type="Proteomes" id="UP000434172"/>
    </source>
</evidence>
<keyword evidence="5" id="KW-0067">ATP-binding</keyword>
<dbReference type="InterPro" id="IPR001645">
    <property type="entry name" value="Folylpolyglutamate_synth"/>
</dbReference>
<dbReference type="GO" id="GO:0005524">
    <property type="term" value="F:ATP binding"/>
    <property type="evidence" value="ECO:0007669"/>
    <property type="project" value="UniProtKB-KW"/>
</dbReference>
<dbReference type="InterPro" id="IPR018109">
    <property type="entry name" value="Folylpolyglutamate_synth_CS"/>
</dbReference>
<dbReference type="GO" id="GO:0004326">
    <property type="term" value="F:tetrahydrofolylpolyglutamate synthase activity"/>
    <property type="evidence" value="ECO:0007669"/>
    <property type="project" value="InterPro"/>
</dbReference>
<organism evidence="8 9">
    <name type="scientific">Colletotrichum asianum</name>
    <dbReference type="NCBI Taxonomy" id="702518"/>
    <lineage>
        <taxon>Eukaryota</taxon>
        <taxon>Fungi</taxon>
        <taxon>Dikarya</taxon>
        <taxon>Ascomycota</taxon>
        <taxon>Pezizomycotina</taxon>
        <taxon>Sordariomycetes</taxon>
        <taxon>Hypocreomycetidae</taxon>
        <taxon>Glomerellales</taxon>
        <taxon>Glomerellaceae</taxon>
        <taxon>Colletotrichum</taxon>
        <taxon>Colletotrichum gloeosporioides species complex</taxon>
    </lineage>
</organism>
<proteinExistence type="inferred from homology"/>
<evidence type="ECO:0000256" key="7">
    <source>
        <dbReference type="SAM" id="MobiDB-lite"/>
    </source>
</evidence>
<reference evidence="8 9" key="1">
    <citation type="submission" date="2019-12" db="EMBL/GenBank/DDBJ databases">
        <title>A genome sequence resource for the geographically widespread anthracnose pathogen Colletotrichum asianum.</title>
        <authorList>
            <person name="Meng Y."/>
        </authorList>
    </citation>
    <scope>NUCLEOTIDE SEQUENCE [LARGE SCALE GENOMIC DNA]</scope>
    <source>
        <strain evidence="8 9">ICMP 18580</strain>
    </source>
</reference>
<dbReference type="Gene3D" id="3.90.190.20">
    <property type="entry name" value="Mur ligase, C-terminal domain"/>
    <property type="match status" value="1"/>
</dbReference>
<dbReference type="Proteomes" id="UP000434172">
    <property type="component" value="Unassembled WGS sequence"/>
</dbReference>
<dbReference type="PANTHER" id="PTHR11136">
    <property type="entry name" value="FOLYLPOLYGLUTAMATE SYNTHASE-RELATED"/>
    <property type="match status" value="1"/>
</dbReference>
<evidence type="ECO:0000313" key="8">
    <source>
        <dbReference type="EMBL" id="KAF0323988.1"/>
    </source>
</evidence>
<dbReference type="GO" id="GO:0046872">
    <property type="term" value="F:metal ion binding"/>
    <property type="evidence" value="ECO:0007669"/>
    <property type="project" value="UniProtKB-KW"/>
</dbReference>
<accession>A0A8H3WGB0</accession>
<evidence type="ECO:0008006" key="10">
    <source>
        <dbReference type="Google" id="ProtNLM"/>
    </source>
</evidence>
<dbReference type="NCBIfam" id="TIGR01499">
    <property type="entry name" value="folC"/>
    <property type="match status" value="1"/>
</dbReference>
<evidence type="ECO:0000256" key="2">
    <source>
        <dbReference type="ARBA" id="ARBA00022598"/>
    </source>
</evidence>
<evidence type="ECO:0000256" key="6">
    <source>
        <dbReference type="ARBA" id="ARBA00022842"/>
    </source>
</evidence>
<dbReference type="OrthoDB" id="5212574at2759"/>
<evidence type="ECO:0000256" key="5">
    <source>
        <dbReference type="ARBA" id="ARBA00022840"/>
    </source>
</evidence>
<dbReference type="SUPFAM" id="SSF53623">
    <property type="entry name" value="MurD-like peptide ligases, catalytic domain"/>
    <property type="match status" value="1"/>
</dbReference>
<dbReference type="GO" id="GO:0005739">
    <property type="term" value="C:mitochondrion"/>
    <property type="evidence" value="ECO:0007669"/>
    <property type="project" value="TreeGrafter"/>
</dbReference>
<keyword evidence="6" id="KW-0460">Magnesium</keyword>
<dbReference type="AlphaFoldDB" id="A0A8H3WGB0"/>
<dbReference type="InterPro" id="IPR036565">
    <property type="entry name" value="Mur-like_cat_sf"/>
</dbReference>
<dbReference type="EMBL" id="WOWK01000047">
    <property type="protein sequence ID" value="KAF0323988.1"/>
    <property type="molecule type" value="Genomic_DNA"/>
</dbReference>
<keyword evidence="2" id="KW-0436">Ligase</keyword>
<gene>
    <name evidence="8" type="ORF">GQ607_008693</name>
</gene>
<evidence type="ECO:0000256" key="1">
    <source>
        <dbReference type="ARBA" id="ARBA00008276"/>
    </source>
</evidence>
<feature type="region of interest" description="Disordered" evidence="7">
    <location>
        <begin position="402"/>
        <end position="422"/>
    </location>
</feature>
<keyword evidence="4" id="KW-0547">Nucleotide-binding</keyword>
<sequence>MAMKGISLGLHRISRALEGVPQKWDAIHVAGTNGKGSTCTYLSALCKSFGISNGLFTSPYLVEPRDAIKINGTPVQQDVYNDVRHKILDDEQARLAQDSSQEQLSVFEVTTLIAFGVFTHADVQMGIVEVGLGGRLDSTNVLKRKKVTVITKIGLDHQAFLGNTLPEIAKEKAGIMMSGVPCVVDGSNPPEVLEVFRKHAESVSAPLHLTTNQTGLLETLYRSELMPHQAQNMACAITAFQLAYPDLKLSAEQALPILKDVSHLGRFSWLDVSRKHPTRKDKPVLIDGAHNPQSAETLSTYVERRLRVADKPVTWIVSVSKQDGKDAGGMLRTLLRPGDSVACVPFSHRETMPWVEPLPPATLRDMASEAGAKKLYQGDESLDAAMEWAVDNADNARPQYDQCKPTHSHQTNPPCSSPKSTMSPPTRLIVVCCHGIWTGGPTNGRDESEWLIADFQAGETPTFIEHIKAGLTALRDDPAAALIFSGGPTRKETPLTESQSYANLASANAYFDIFPADKDDFTSRIHNDTQALDSYHNILHSLLLFWRTYPAAPWPAKLTVVSHAFKKPRIVDGHCAAIGFPLDRVAYLGIDPPGMQAALATTSSPGDGDGIGKQGAVAGVQHAVDEWTKDPHGVGPSLSRKRRARNPWNLRDRLFASEEERSRSGIVTRIIDDHEALAEDAKRPWA</sequence>